<dbReference type="EMBL" id="AAAGZE010000028">
    <property type="protein sequence ID" value="EAC1532942.1"/>
    <property type="molecule type" value="Genomic_DNA"/>
</dbReference>
<gene>
    <name evidence="1" type="primary">traJ</name>
    <name evidence="2" type="ORF">D9J61_13035</name>
</gene>
<dbReference type="Pfam" id="PF21983">
    <property type="entry name" value="NikA-like"/>
    <property type="match status" value="1"/>
</dbReference>
<protein>
    <submittedName>
        <fullName evidence="1 2">TraJ</fullName>
    </submittedName>
</protein>
<geneLocation type="plasmid" evidence="1">
    <name>pHNFP671</name>
</geneLocation>
<proteinExistence type="predicted"/>
<dbReference type="Proteomes" id="UP000382540">
    <property type="component" value="Unassembled WGS sequence"/>
</dbReference>
<keyword evidence="1" id="KW-0614">Plasmid</keyword>
<dbReference type="RefSeq" id="WP_024252938.1">
    <property type="nucleotide sequence ID" value="NC_023907.1"/>
</dbReference>
<evidence type="ECO:0000313" key="1">
    <source>
        <dbReference type="EMBL" id="AJQ17230.1"/>
    </source>
</evidence>
<evidence type="ECO:0000313" key="2">
    <source>
        <dbReference type="EMBL" id="EAC1532942.1"/>
    </source>
</evidence>
<reference evidence="2 3" key="2">
    <citation type="submission" date="2018-10" db="EMBL/GenBank/DDBJ databases">
        <authorList>
            <consortium name="NARMS: The National Antimicrobial Resistance Monitoring System"/>
        </authorList>
    </citation>
    <scope>NUCLEOTIDE SEQUENCE [LARGE SCALE GENOMIC DNA]</scope>
    <source>
        <strain evidence="2 3">CVM N17EC1330</strain>
    </source>
</reference>
<dbReference type="NCBIfam" id="NF010451">
    <property type="entry name" value="PRK13877.1"/>
    <property type="match status" value="1"/>
</dbReference>
<sequence>MTEKQTRKNCTPIKVYCLPEEKLQIEANAAATGLSVAAFLRKIGMGYEVGGIVDLEQAREMVRINGDLGRLGGLLKMWLSDDPRTANFSPAVLKTLLTKIEKTQDELRTVIGTVLNDN</sequence>
<accession>A0A0C5PKW3</accession>
<evidence type="ECO:0000313" key="3">
    <source>
        <dbReference type="Proteomes" id="UP000382540"/>
    </source>
</evidence>
<reference evidence="1" key="1">
    <citation type="submission" date="2014-12" db="EMBL/GenBank/DDBJ databases">
        <title>Detection a broad host range IncP plasmid carrying cfr gene from extended-spectrum cephalosporin-resistant Escherichia coli.</title>
        <authorList>
            <person name="Liu X.-Q."/>
            <person name="Liu J.-H."/>
            <person name="Zeng Z.-l."/>
        </authorList>
    </citation>
    <scope>NUCLEOTIDE SEQUENCE</scope>
    <source>
        <strain evidence="1">FP671</strain>
        <plasmid evidence="1">pHNFP671</plasmid>
    </source>
</reference>
<dbReference type="InterPro" id="IPR053842">
    <property type="entry name" value="NikA-like"/>
</dbReference>
<dbReference type="AlphaFoldDB" id="A0A0C5PKW3"/>
<organism evidence="1">
    <name type="scientific">Escherichia coli</name>
    <dbReference type="NCBI Taxonomy" id="562"/>
    <lineage>
        <taxon>Bacteria</taxon>
        <taxon>Pseudomonadati</taxon>
        <taxon>Pseudomonadota</taxon>
        <taxon>Gammaproteobacteria</taxon>
        <taxon>Enterobacterales</taxon>
        <taxon>Enterobacteriaceae</taxon>
        <taxon>Escherichia</taxon>
    </lineage>
</organism>
<dbReference type="EMBL" id="KP324830">
    <property type="protein sequence ID" value="AJQ17230.1"/>
    <property type="molecule type" value="Genomic_DNA"/>
</dbReference>
<name>A0A0C5PKW3_ECOLX</name>